<name>A0A6J6PP93_9ZZZZ</name>
<dbReference type="PANTHER" id="PTHR18964:SF173">
    <property type="entry name" value="GLUCOKINASE"/>
    <property type="match status" value="1"/>
</dbReference>
<dbReference type="SUPFAM" id="SSF53067">
    <property type="entry name" value="Actin-like ATPase domain"/>
    <property type="match status" value="1"/>
</dbReference>
<protein>
    <submittedName>
        <fullName evidence="1">Unannotated protein</fullName>
    </submittedName>
</protein>
<evidence type="ECO:0000313" key="1">
    <source>
        <dbReference type="EMBL" id="CAB4701370.1"/>
    </source>
</evidence>
<dbReference type="InterPro" id="IPR043129">
    <property type="entry name" value="ATPase_NBD"/>
</dbReference>
<dbReference type="AlphaFoldDB" id="A0A6J6PP93"/>
<organism evidence="1">
    <name type="scientific">freshwater metagenome</name>
    <dbReference type="NCBI Taxonomy" id="449393"/>
    <lineage>
        <taxon>unclassified sequences</taxon>
        <taxon>metagenomes</taxon>
        <taxon>ecological metagenomes</taxon>
    </lineage>
</organism>
<reference evidence="1" key="1">
    <citation type="submission" date="2020-05" db="EMBL/GenBank/DDBJ databases">
        <authorList>
            <person name="Chiriac C."/>
            <person name="Salcher M."/>
            <person name="Ghai R."/>
            <person name="Kavagutti S V."/>
        </authorList>
    </citation>
    <scope>NUCLEOTIDE SEQUENCE</scope>
</reference>
<dbReference type="EMBL" id="CAEZXP010000004">
    <property type="protein sequence ID" value="CAB4701370.1"/>
    <property type="molecule type" value="Genomic_DNA"/>
</dbReference>
<dbReference type="Pfam" id="PF00480">
    <property type="entry name" value="ROK"/>
    <property type="match status" value="1"/>
</dbReference>
<proteinExistence type="predicted"/>
<accession>A0A6J6PP93</accession>
<dbReference type="InterPro" id="IPR000600">
    <property type="entry name" value="ROK"/>
</dbReference>
<dbReference type="PANTHER" id="PTHR18964">
    <property type="entry name" value="ROK (REPRESSOR, ORF, KINASE) FAMILY"/>
    <property type="match status" value="1"/>
</dbReference>
<sequence length="300" mass="30430">MTGSSDTQRPPGRVIGVDLGGTKILTGVVDDAGSVHDTVEHPTPVGSQNDLLDALERVVSESLRPGIDAVGFGIPARIDQKTGLALGAVNIPLHNVPFVAEMERRLGVRVAVANDASAAALGEFRFGAGRGSTDMVMLTLGTGVGGGVVIAGRLYPGWSELGHMVIVEDGEPCQGTCSGHGHVEAYCSGLAAERLARAALGPSATAHDLVEQRHPALEEIGRHLGVAIAGLVNIFGPDIVVVGGGFGIGAGELLLEPARRVLATEALRPGGSIPVVRAELGERAGLVGAGLLALEALGSA</sequence>
<gene>
    <name evidence="1" type="ORF">UFOPK2399_01386</name>
</gene>
<dbReference type="Gene3D" id="3.30.420.40">
    <property type="match status" value="2"/>
</dbReference>